<evidence type="ECO:0000313" key="2">
    <source>
        <dbReference type="EMBL" id="MPC64099.1"/>
    </source>
</evidence>
<name>A0A5B7H2D5_PORTR</name>
<evidence type="ECO:0000256" key="1">
    <source>
        <dbReference type="SAM" id="MobiDB-lite"/>
    </source>
</evidence>
<feature type="region of interest" description="Disordered" evidence="1">
    <location>
        <begin position="133"/>
        <end position="182"/>
    </location>
</feature>
<keyword evidence="3" id="KW-1185">Reference proteome</keyword>
<dbReference type="EMBL" id="VSRR010021640">
    <property type="protein sequence ID" value="MPC64099.1"/>
    <property type="molecule type" value="Genomic_DNA"/>
</dbReference>
<gene>
    <name evidence="2" type="ORF">E2C01_058211</name>
</gene>
<reference evidence="2 3" key="1">
    <citation type="submission" date="2019-05" db="EMBL/GenBank/DDBJ databases">
        <title>Another draft genome of Portunus trituberculatus and its Hox gene families provides insights of decapod evolution.</title>
        <authorList>
            <person name="Jeong J.-H."/>
            <person name="Song I."/>
            <person name="Kim S."/>
            <person name="Choi T."/>
            <person name="Kim D."/>
            <person name="Ryu S."/>
            <person name="Kim W."/>
        </authorList>
    </citation>
    <scope>NUCLEOTIDE SEQUENCE [LARGE SCALE GENOMIC DNA]</scope>
    <source>
        <tissue evidence="2">Muscle</tissue>
    </source>
</reference>
<proteinExistence type="predicted"/>
<comment type="caution">
    <text evidence="2">The sequence shown here is derived from an EMBL/GenBank/DDBJ whole genome shotgun (WGS) entry which is preliminary data.</text>
</comment>
<accession>A0A5B7H2D5</accession>
<sequence>MPRARVRRHSVMTGMLHRSAAGLIGVPAFTSVKAAIKSFCVHREAPDFGAEMAPRRSSQVQSVALTLPPPSSLDGVRTPILAAAPPPFSPCVGLMRPRKALVFPGKWPARESTAGVRSEMSVEVVGRLAATTTAAQGTSLPKPEGNSTSPTEALFGEHPSSSHAAATTVNTSVASAHHQKGG</sequence>
<protein>
    <submittedName>
        <fullName evidence="2">Uncharacterized protein</fullName>
    </submittedName>
</protein>
<feature type="compositionally biased region" description="Low complexity" evidence="1">
    <location>
        <begin position="161"/>
        <end position="176"/>
    </location>
</feature>
<dbReference type="AlphaFoldDB" id="A0A5B7H2D5"/>
<feature type="compositionally biased region" description="Polar residues" evidence="1">
    <location>
        <begin position="133"/>
        <end position="151"/>
    </location>
</feature>
<evidence type="ECO:0000313" key="3">
    <source>
        <dbReference type="Proteomes" id="UP000324222"/>
    </source>
</evidence>
<organism evidence="2 3">
    <name type="scientific">Portunus trituberculatus</name>
    <name type="common">Swimming crab</name>
    <name type="synonym">Neptunus trituberculatus</name>
    <dbReference type="NCBI Taxonomy" id="210409"/>
    <lineage>
        <taxon>Eukaryota</taxon>
        <taxon>Metazoa</taxon>
        <taxon>Ecdysozoa</taxon>
        <taxon>Arthropoda</taxon>
        <taxon>Crustacea</taxon>
        <taxon>Multicrustacea</taxon>
        <taxon>Malacostraca</taxon>
        <taxon>Eumalacostraca</taxon>
        <taxon>Eucarida</taxon>
        <taxon>Decapoda</taxon>
        <taxon>Pleocyemata</taxon>
        <taxon>Brachyura</taxon>
        <taxon>Eubrachyura</taxon>
        <taxon>Portunoidea</taxon>
        <taxon>Portunidae</taxon>
        <taxon>Portuninae</taxon>
        <taxon>Portunus</taxon>
    </lineage>
</organism>
<dbReference type="Proteomes" id="UP000324222">
    <property type="component" value="Unassembled WGS sequence"/>
</dbReference>